<sequence>MSKYLGPNQSTAMFSDILKAFQSGNHGIIINAVNKTMNKLQSLGIVNEYEATQSYISLGILNISALNSTLNGKVSSSILNHVITKLNSTKFITGVQAVGANYNLGRIDLSNFTIPTFGTPIYPTISYYLDANNLTNIPAKMSPINPILTFIGPLKGVSNNNSNMTKSEKLSVYKQWYEDTINALKASGNALSVGDYRKAFFCYPGNSPLEEDTNNNNNLTTSVVLCSQLNSTYTSTIQETNDLLNLIRTPEAAASFLKNATNLTTIKSIISNLRSRLGYLSTILSETSASDAVNSQTQLIRELIIALPQNSSSLNTNSVLPSSLKDCMTKYFQWSSKDFAKLKTELFS</sequence>
<proteinExistence type="predicted"/>
<name>A0AC35GJ37_9BILA</name>
<evidence type="ECO:0000313" key="2">
    <source>
        <dbReference type="WBParaSite" id="PS1159_v2.g5527.t1"/>
    </source>
</evidence>
<dbReference type="WBParaSite" id="PS1159_v2.g5527.t1">
    <property type="protein sequence ID" value="PS1159_v2.g5527.t1"/>
    <property type="gene ID" value="PS1159_v2.g5527"/>
</dbReference>
<organism evidence="1 2">
    <name type="scientific">Panagrolaimus sp. PS1159</name>
    <dbReference type="NCBI Taxonomy" id="55785"/>
    <lineage>
        <taxon>Eukaryota</taxon>
        <taxon>Metazoa</taxon>
        <taxon>Ecdysozoa</taxon>
        <taxon>Nematoda</taxon>
        <taxon>Chromadorea</taxon>
        <taxon>Rhabditida</taxon>
        <taxon>Tylenchina</taxon>
        <taxon>Panagrolaimomorpha</taxon>
        <taxon>Panagrolaimoidea</taxon>
        <taxon>Panagrolaimidae</taxon>
        <taxon>Panagrolaimus</taxon>
    </lineage>
</organism>
<accession>A0AC35GJ37</accession>
<dbReference type="Proteomes" id="UP000887580">
    <property type="component" value="Unplaced"/>
</dbReference>
<protein>
    <submittedName>
        <fullName evidence="2">Uncharacterized protein</fullName>
    </submittedName>
</protein>
<reference evidence="2" key="1">
    <citation type="submission" date="2022-11" db="UniProtKB">
        <authorList>
            <consortium name="WormBaseParasite"/>
        </authorList>
    </citation>
    <scope>IDENTIFICATION</scope>
</reference>
<evidence type="ECO:0000313" key="1">
    <source>
        <dbReference type="Proteomes" id="UP000887580"/>
    </source>
</evidence>